<dbReference type="InterPro" id="IPR012341">
    <property type="entry name" value="6hp_glycosidase-like_sf"/>
</dbReference>
<keyword evidence="6 11" id="KW-0106">Calcium</keyword>
<dbReference type="GO" id="GO:0036503">
    <property type="term" value="P:ERAD pathway"/>
    <property type="evidence" value="ECO:0007669"/>
    <property type="project" value="UniProtKB-ARBA"/>
</dbReference>
<dbReference type="GO" id="GO:0004571">
    <property type="term" value="F:mannosyl-oligosaccharide 1,2-alpha-mannosidase activity"/>
    <property type="evidence" value="ECO:0007669"/>
    <property type="project" value="UniProtKB-EC"/>
</dbReference>
<dbReference type="GO" id="GO:0005509">
    <property type="term" value="F:calcium ion binding"/>
    <property type="evidence" value="ECO:0007669"/>
    <property type="project" value="InterPro"/>
</dbReference>
<feature type="active site" evidence="10">
    <location>
        <position position="319"/>
    </location>
</feature>
<dbReference type="PRINTS" id="PR00747">
    <property type="entry name" value="GLYHDRLASE47"/>
</dbReference>
<keyword evidence="7 12" id="KW-1015">Disulfide bond</keyword>
<comment type="similarity">
    <text evidence="3 13">Belongs to the glycosyl hydrolase 47 family.</text>
</comment>
<keyword evidence="17" id="KW-1185">Reference proteome</keyword>
<dbReference type="HOGENOM" id="CLU_003818_3_0_1"/>
<accession>A0A0C3B4C6</accession>
<evidence type="ECO:0000256" key="8">
    <source>
        <dbReference type="ARBA" id="ARBA00047669"/>
    </source>
</evidence>
<keyword evidence="13" id="KW-0326">Glycosidase</keyword>
<dbReference type="Proteomes" id="UP000054097">
    <property type="component" value="Unassembled WGS sequence"/>
</dbReference>
<name>A0A0C3B4C6_SERVB</name>
<comment type="pathway">
    <text evidence="2">Protein modification; protein glycosylation.</text>
</comment>
<dbReference type="InterPro" id="IPR036026">
    <property type="entry name" value="Seven-hairpin_glycosidases"/>
</dbReference>
<dbReference type="AlphaFoldDB" id="A0A0C3B4C6"/>
<dbReference type="InterPro" id="IPR050749">
    <property type="entry name" value="Glycosyl_Hydrolase_47"/>
</dbReference>
<feature type="active site" description="Proton donor" evidence="10">
    <location>
        <position position="187"/>
    </location>
</feature>
<feature type="transmembrane region" description="Helical" evidence="15">
    <location>
        <begin position="57"/>
        <end position="74"/>
    </location>
</feature>
<dbReference type="GO" id="GO:0005975">
    <property type="term" value="P:carbohydrate metabolic process"/>
    <property type="evidence" value="ECO:0007669"/>
    <property type="project" value="InterPro"/>
</dbReference>
<reference evidence="16 17" key="1">
    <citation type="submission" date="2014-04" db="EMBL/GenBank/DDBJ databases">
        <authorList>
            <consortium name="DOE Joint Genome Institute"/>
            <person name="Kuo A."/>
            <person name="Zuccaro A."/>
            <person name="Kohler A."/>
            <person name="Nagy L.G."/>
            <person name="Floudas D."/>
            <person name="Copeland A."/>
            <person name="Barry K.W."/>
            <person name="Cichocki N."/>
            <person name="Veneault-Fourrey C."/>
            <person name="LaButti K."/>
            <person name="Lindquist E.A."/>
            <person name="Lipzen A."/>
            <person name="Lundell T."/>
            <person name="Morin E."/>
            <person name="Murat C."/>
            <person name="Sun H."/>
            <person name="Tunlid A."/>
            <person name="Henrissat B."/>
            <person name="Grigoriev I.V."/>
            <person name="Hibbett D.S."/>
            <person name="Martin F."/>
            <person name="Nordberg H.P."/>
            <person name="Cantor M.N."/>
            <person name="Hua S.X."/>
        </authorList>
    </citation>
    <scope>NUCLEOTIDE SEQUENCE [LARGE SCALE GENOMIC DNA]</scope>
    <source>
        <strain evidence="16 17">MAFF 305830</strain>
    </source>
</reference>
<organism evidence="16 17">
    <name type="scientific">Serendipita vermifera MAFF 305830</name>
    <dbReference type="NCBI Taxonomy" id="933852"/>
    <lineage>
        <taxon>Eukaryota</taxon>
        <taxon>Fungi</taxon>
        <taxon>Dikarya</taxon>
        <taxon>Basidiomycota</taxon>
        <taxon>Agaricomycotina</taxon>
        <taxon>Agaricomycetes</taxon>
        <taxon>Sebacinales</taxon>
        <taxon>Serendipitaceae</taxon>
        <taxon>Serendipita</taxon>
    </lineage>
</organism>
<dbReference type="STRING" id="933852.A0A0C3B4C6"/>
<evidence type="ECO:0000256" key="4">
    <source>
        <dbReference type="ARBA" id="ARBA00022723"/>
    </source>
</evidence>
<evidence type="ECO:0000256" key="7">
    <source>
        <dbReference type="ARBA" id="ARBA00023157"/>
    </source>
</evidence>
<dbReference type="SUPFAM" id="SSF48225">
    <property type="entry name" value="Seven-hairpin glycosidases"/>
    <property type="match status" value="1"/>
</dbReference>
<dbReference type="Pfam" id="PF01532">
    <property type="entry name" value="Glyco_hydro_47"/>
    <property type="match status" value="1"/>
</dbReference>
<reference evidence="17" key="2">
    <citation type="submission" date="2015-01" db="EMBL/GenBank/DDBJ databases">
        <title>Evolutionary Origins and Diversification of the Mycorrhizal Mutualists.</title>
        <authorList>
            <consortium name="DOE Joint Genome Institute"/>
            <consortium name="Mycorrhizal Genomics Consortium"/>
            <person name="Kohler A."/>
            <person name="Kuo A."/>
            <person name="Nagy L.G."/>
            <person name="Floudas D."/>
            <person name="Copeland A."/>
            <person name="Barry K.W."/>
            <person name="Cichocki N."/>
            <person name="Veneault-Fourrey C."/>
            <person name="LaButti K."/>
            <person name="Lindquist E.A."/>
            <person name="Lipzen A."/>
            <person name="Lundell T."/>
            <person name="Morin E."/>
            <person name="Murat C."/>
            <person name="Riley R."/>
            <person name="Ohm R."/>
            <person name="Sun H."/>
            <person name="Tunlid A."/>
            <person name="Henrissat B."/>
            <person name="Grigoriev I.V."/>
            <person name="Hibbett D.S."/>
            <person name="Martin F."/>
        </authorList>
    </citation>
    <scope>NUCLEOTIDE SEQUENCE [LARGE SCALE GENOMIC DNA]</scope>
    <source>
        <strain evidence="17">MAFF 305830</strain>
    </source>
</reference>
<feature type="active site" evidence="10">
    <location>
        <position position="489"/>
    </location>
</feature>
<feature type="disulfide bond" evidence="12">
    <location>
        <begin position="393"/>
        <end position="435"/>
    </location>
</feature>
<keyword evidence="15" id="KW-0812">Transmembrane</keyword>
<dbReference type="PANTHER" id="PTHR11742">
    <property type="entry name" value="MANNOSYL-OLIGOSACCHARIDE ALPHA-1,2-MANNOSIDASE-RELATED"/>
    <property type="match status" value="1"/>
</dbReference>
<dbReference type="EMBL" id="KN824281">
    <property type="protein sequence ID" value="KIM31680.1"/>
    <property type="molecule type" value="Genomic_DNA"/>
</dbReference>
<gene>
    <name evidence="16" type="ORF">M408DRAFT_236609</name>
</gene>
<evidence type="ECO:0000256" key="9">
    <source>
        <dbReference type="ARBA" id="ARBA00048605"/>
    </source>
</evidence>
<protein>
    <recommendedName>
        <fullName evidence="13">alpha-1,2-Mannosidase</fullName>
        <ecNumber evidence="13">3.2.1.-</ecNumber>
    </recommendedName>
</protein>
<evidence type="ECO:0000256" key="10">
    <source>
        <dbReference type="PIRSR" id="PIRSR601382-1"/>
    </source>
</evidence>
<evidence type="ECO:0000256" key="14">
    <source>
        <dbReference type="SAM" id="MobiDB-lite"/>
    </source>
</evidence>
<dbReference type="GO" id="GO:0005783">
    <property type="term" value="C:endoplasmic reticulum"/>
    <property type="evidence" value="ECO:0007669"/>
    <property type="project" value="TreeGrafter"/>
</dbReference>
<comment type="catalytic activity">
    <reaction evidence="9">
        <text>N(4)-(alpha-D-Man-(1-&gt;2)-alpha-D-Man-(1-&gt;2)-alpha-D-Man-(1-&gt;3)-[alpha-D-Man-(1-&gt;2)-alpha-D-Man-(1-&gt;3)-[alpha-D-Man-(1-&gt;2)-alpha-D-Man-(1-&gt;6)]-alpha-D-Man-(1-&gt;6)]-beta-D-Man-(1-&gt;4)-beta-D-GlcNAc-(1-&gt;4)-beta-D-GlcNAc)-L-asparaginyl-[protein] (N-glucan mannose isomer 9A1,2,3B1,2,3) + 4 H2O = N(4)-(alpha-D-Man-(1-&gt;3)-[alpha-D-Man-(1-&gt;3)-[alpha-D-Man-(1-&gt;6)]-alpha-D-Man-(1-&gt;6)]-beta-D-Man-(1-&gt;4)-beta-D-GlcNAc-(1-&gt;4)-beta-D-GlcNAc)-L-asparaginyl-[protein] (N-glucan mannose isomer 5A1,2) + 4 beta-D-mannose</text>
        <dbReference type="Rhea" id="RHEA:56008"/>
        <dbReference type="Rhea" id="RHEA-COMP:14356"/>
        <dbReference type="Rhea" id="RHEA-COMP:14367"/>
        <dbReference type="ChEBI" id="CHEBI:15377"/>
        <dbReference type="ChEBI" id="CHEBI:28563"/>
        <dbReference type="ChEBI" id="CHEBI:59087"/>
        <dbReference type="ChEBI" id="CHEBI:139493"/>
        <dbReference type="EC" id="3.2.1.113"/>
    </reaction>
</comment>
<evidence type="ECO:0000256" key="12">
    <source>
        <dbReference type="PIRSR" id="PIRSR601382-3"/>
    </source>
</evidence>
<evidence type="ECO:0000313" key="17">
    <source>
        <dbReference type="Proteomes" id="UP000054097"/>
    </source>
</evidence>
<evidence type="ECO:0000256" key="3">
    <source>
        <dbReference type="ARBA" id="ARBA00007658"/>
    </source>
</evidence>
<dbReference type="OrthoDB" id="8118055at2759"/>
<evidence type="ECO:0000256" key="15">
    <source>
        <dbReference type="SAM" id="Phobius"/>
    </source>
</evidence>
<evidence type="ECO:0000256" key="6">
    <source>
        <dbReference type="ARBA" id="ARBA00022837"/>
    </source>
</evidence>
<feature type="compositionally biased region" description="Low complexity" evidence="14">
    <location>
        <begin position="24"/>
        <end position="41"/>
    </location>
</feature>
<evidence type="ECO:0000256" key="2">
    <source>
        <dbReference type="ARBA" id="ARBA00004922"/>
    </source>
</evidence>
<dbReference type="Gene3D" id="1.50.10.10">
    <property type="match status" value="1"/>
</dbReference>
<dbReference type="GO" id="GO:0016020">
    <property type="term" value="C:membrane"/>
    <property type="evidence" value="ECO:0007669"/>
    <property type="project" value="InterPro"/>
</dbReference>
<feature type="binding site" evidence="11">
    <location>
        <position position="576"/>
    </location>
    <ligand>
        <name>Ca(2+)</name>
        <dbReference type="ChEBI" id="CHEBI:29108"/>
    </ligand>
</feature>
<dbReference type="PANTHER" id="PTHR11742:SF55">
    <property type="entry name" value="ENDOPLASMIC RETICULUM MANNOSYL-OLIGOSACCHARIDE 1,2-ALPHA-MANNOSIDASE"/>
    <property type="match status" value="1"/>
</dbReference>
<evidence type="ECO:0000313" key="16">
    <source>
        <dbReference type="EMBL" id="KIM31680.1"/>
    </source>
</evidence>
<proteinExistence type="inferred from homology"/>
<keyword evidence="15" id="KW-1133">Transmembrane helix</keyword>
<feature type="compositionally biased region" description="Basic and acidic residues" evidence="14">
    <location>
        <begin position="9"/>
        <end position="21"/>
    </location>
</feature>
<dbReference type="EC" id="3.2.1.-" evidence="13"/>
<sequence length="592" mass="67112">MDSNIRKRSNLDKVQKSDRSSEQASGTPTSSSTAAAPSPSTQKEDIPQANMPRNKRLFIFVFLVSAFVVALWRSRRDTPPAIPSPFTHLNKGKLDFSADPEKQAAIVASFKHAWSAYRRDAWGFDDYHPIKRGGSNLNHNAGGIGYTIVDTLDTMLIMGLNEEFAEARQWVKTELTFERNGNFNAFEITIRMLGGLLAAYHLSNDALFLEKATDLGERLLPIFETQSGVPLSNINFVQKKGFGDMDNRGMSSTAEAATLQLEFKYLSHLTDDYVYWNAVEKVMDVIRTASSDSGIVPIFMRHEDGTFASSDIRFGSRGDSYYEYLLKQYLQTNRAEPVYREMYDRAMEAMHRDLVQRTPANNLLYIAELIPSPNHETRGYDWNLQAKQDHLVCFLGGSLLLGVTEGHGSFPPEWDTLSQVQQRDWTTGAELIKTCVETHNTETGLSPEIAHFKKPGDLNADTIDWYIKGLDWHNPQMTSFDARYILRPETVESLFLAWRQTGDPQYRKHGWAIYQAIEKHCKIPGGGYASILNVNSTDTRTEDKMETFFLSETLKYLYLLFSDSSVIPLDKYVFNTEAHPLPIFEPSIRVGH</sequence>
<evidence type="ECO:0000256" key="5">
    <source>
        <dbReference type="ARBA" id="ARBA00022801"/>
    </source>
</evidence>
<feature type="active site" description="Proton donor" evidence="10">
    <location>
        <position position="448"/>
    </location>
</feature>
<evidence type="ECO:0000256" key="13">
    <source>
        <dbReference type="RuleBase" id="RU361193"/>
    </source>
</evidence>
<dbReference type="InterPro" id="IPR001382">
    <property type="entry name" value="Glyco_hydro_47"/>
</dbReference>
<feature type="region of interest" description="Disordered" evidence="14">
    <location>
        <begin position="1"/>
        <end position="49"/>
    </location>
</feature>
<comment type="catalytic activity">
    <reaction evidence="8">
        <text>N(4)-(alpha-D-Man-(1-&gt;2)-alpha-D-Man-(1-&gt;2)-alpha-D-Man-(1-&gt;3)-[alpha-D-Man-(1-&gt;3)-[alpha-D-Man-(1-&gt;2)-alpha-D-Man-(1-&gt;6)]-alpha-D-Man-(1-&gt;6)]-beta-D-Man-(1-&gt;4)-beta-D-GlcNAc-(1-&gt;4)-beta-D-GlcNAc)-L-asparaginyl-[protein] (N-glucan mannose isomer 8A1,2,3B1,3) + 3 H2O = N(4)-(alpha-D-Man-(1-&gt;3)-[alpha-D-Man-(1-&gt;3)-[alpha-D-Man-(1-&gt;6)]-alpha-D-Man-(1-&gt;6)]-beta-D-Man-(1-&gt;4)-beta-D-GlcNAc-(1-&gt;4)-beta-D-GlcNAc)-L-asparaginyl-[protein] (N-glucan mannose isomer 5A1,2) + 3 beta-D-mannose</text>
        <dbReference type="Rhea" id="RHEA:56028"/>
        <dbReference type="Rhea" id="RHEA-COMP:14358"/>
        <dbReference type="Rhea" id="RHEA-COMP:14367"/>
        <dbReference type="ChEBI" id="CHEBI:15377"/>
        <dbReference type="ChEBI" id="CHEBI:28563"/>
        <dbReference type="ChEBI" id="CHEBI:59087"/>
        <dbReference type="ChEBI" id="CHEBI:60628"/>
        <dbReference type="EC" id="3.2.1.113"/>
    </reaction>
</comment>
<keyword evidence="5 13" id="KW-0378">Hydrolase</keyword>
<keyword evidence="15" id="KW-0472">Membrane</keyword>
<keyword evidence="4 11" id="KW-0479">Metal-binding</keyword>
<evidence type="ECO:0000256" key="1">
    <source>
        <dbReference type="ARBA" id="ARBA00001913"/>
    </source>
</evidence>
<comment type="cofactor">
    <cofactor evidence="1 11">
        <name>Ca(2+)</name>
        <dbReference type="ChEBI" id="CHEBI:29108"/>
    </cofactor>
</comment>
<evidence type="ECO:0000256" key="11">
    <source>
        <dbReference type="PIRSR" id="PIRSR601382-2"/>
    </source>
</evidence>